<dbReference type="OrthoDB" id="2615522at2"/>
<name>A0A1R0Y5E3_9BACL</name>
<dbReference type="AlphaFoldDB" id="A0A1R0Y5E3"/>
<dbReference type="RefSeq" id="WP_076118017.1">
    <property type="nucleotide sequence ID" value="NZ_MPTC01000004.1"/>
</dbReference>
<dbReference type="InterPro" id="IPR001387">
    <property type="entry name" value="Cro/C1-type_HTH"/>
</dbReference>
<protein>
    <recommendedName>
        <fullName evidence="1">HTH cro/C1-type domain-containing protein</fullName>
    </recommendedName>
</protein>
<comment type="caution">
    <text evidence="2">The sequence shown here is derived from an EMBL/GenBank/DDBJ whole genome shotgun (WGS) entry which is preliminary data.</text>
</comment>
<accession>A0A1R0Y5E3</accession>
<dbReference type="EMBL" id="MPTC01000004">
    <property type="protein sequence ID" value="OMD42567.1"/>
    <property type="molecule type" value="Genomic_DNA"/>
</dbReference>
<dbReference type="PROSITE" id="PS50943">
    <property type="entry name" value="HTH_CROC1"/>
    <property type="match status" value="1"/>
</dbReference>
<evidence type="ECO:0000313" key="3">
    <source>
        <dbReference type="Proteomes" id="UP000187439"/>
    </source>
</evidence>
<dbReference type="InterPro" id="IPR010982">
    <property type="entry name" value="Lambda_DNA-bd_dom_sf"/>
</dbReference>
<organism evidence="2 3">
    <name type="scientific">Paenibacillus odorifer</name>
    <dbReference type="NCBI Taxonomy" id="189426"/>
    <lineage>
        <taxon>Bacteria</taxon>
        <taxon>Bacillati</taxon>
        <taxon>Bacillota</taxon>
        <taxon>Bacilli</taxon>
        <taxon>Bacillales</taxon>
        <taxon>Paenibacillaceae</taxon>
        <taxon>Paenibacillus</taxon>
    </lineage>
</organism>
<reference evidence="2 3" key="1">
    <citation type="submission" date="2016-10" db="EMBL/GenBank/DDBJ databases">
        <title>Paenibacillus species isolates.</title>
        <authorList>
            <person name="Beno S.M."/>
        </authorList>
    </citation>
    <scope>NUCLEOTIDE SEQUENCE [LARGE SCALE GENOMIC DNA]</scope>
    <source>
        <strain evidence="2 3">FSL H7-0710</strain>
    </source>
</reference>
<dbReference type="Proteomes" id="UP000187439">
    <property type="component" value="Unassembled WGS sequence"/>
</dbReference>
<proteinExistence type="predicted"/>
<dbReference type="SUPFAM" id="SSF47413">
    <property type="entry name" value="lambda repressor-like DNA-binding domains"/>
    <property type="match status" value="1"/>
</dbReference>
<dbReference type="GO" id="GO:0003677">
    <property type="term" value="F:DNA binding"/>
    <property type="evidence" value="ECO:0007669"/>
    <property type="project" value="InterPro"/>
</dbReference>
<gene>
    <name evidence="2" type="ORF">BSK52_07090</name>
</gene>
<evidence type="ECO:0000313" key="2">
    <source>
        <dbReference type="EMBL" id="OMD42567.1"/>
    </source>
</evidence>
<sequence length="149" mass="16697">MSKGLEEARRLLSRGRNLMTLREARENACLSLDEAAEKIDVTVSRLKGWEINCGRTDTYLFLKLLQLYGTSSSHVYAGRETDLLAARREVNMLKSEVIRAEDIVALLKKMGRDTTVLEDYLEGLSKCWEAETKNALAIGVAKALETSVM</sequence>
<feature type="domain" description="HTH cro/C1-type" evidence="1">
    <location>
        <begin position="21"/>
        <end position="75"/>
    </location>
</feature>
<evidence type="ECO:0000259" key="1">
    <source>
        <dbReference type="PROSITE" id="PS50943"/>
    </source>
</evidence>